<reference evidence="1" key="1">
    <citation type="submission" date="2023-03" db="EMBL/GenBank/DDBJ databases">
        <title>Massive genome expansion in bonnet fungi (Mycena s.s.) driven by repeated elements and novel gene families across ecological guilds.</title>
        <authorList>
            <consortium name="Lawrence Berkeley National Laboratory"/>
            <person name="Harder C.B."/>
            <person name="Miyauchi S."/>
            <person name="Viragh M."/>
            <person name="Kuo A."/>
            <person name="Thoen E."/>
            <person name="Andreopoulos B."/>
            <person name="Lu D."/>
            <person name="Skrede I."/>
            <person name="Drula E."/>
            <person name="Henrissat B."/>
            <person name="Morin E."/>
            <person name="Kohler A."/>
            <person name="Barry K."/>
            <person name="LaButti K."/>
            <person name="Morin E."/>
            <person name="Salamov A."/>
            <person name="Lipzen A."/>
            <person name="Mereny Z."/>
            <person name="Hegedus B."/>
            <person name="Baldrian P."/>
            <person name="Stursova M."/>
            <person name="Weitz H."/>
            <person name="Taylor A."/>
            <person name="Grigoriev I.V."/>
            <person name="Nagy L.G."/>
            <person name="Martin F."/>
            <person name="Kauserud H."/>
        </authorList>
    </citation>
    <scope>NUCLEOTIDE SEQUENCE</scope>
    <source>
        <strain evidence="1">CBHHK200</strain>
    </source>
</reference>
<sequence>MISIKLKRWLHPPNDRAPQVKNQDTDAAAKEASGHQLLKDAISVGVIPRGFGLQSDNLQPSFNRIPRSLAVAPELSTPIVCLGNPDVLAQSPMPALSRNLFRSFDINDKEMMDVVIELGNITGKWFSSDQSNAGIEQAADTSDAAHGIQMLHINPRCGASIRGAAHCCEMRHTVCGTSSHQRHSHMTQLWPPVELQLVDWREFKQV</sequence>
<accession>A0AAD6SVN0</accession>
<evidence type="ECO:0000313" key="2">
    <source>
        <dbReference type="Proteomes" id="UP001218188"/>
    </source>
</evidence>
<gene>
    <name evidence="1" type="ORF">C8F04DRAFT_1182892</name>
</gene>
<comment type="caution">
    <text evidence="1">The sequence shown here is derived from an EMBL/GenBank/DDBJ whole genome shotgun (WGS) entry which is preliminary data.</text>
</comment>
<protein>
    <submittedName>
        <fullName evidence="1">Uncharacterized protein</fullName>
    </submittedName>
</protein>
<proteinExistence type="predicted"/>
<dbReference type="EMBL" id="JARJCM010000054">
    <property type="protein sequence ID" value="KAJ7034891.1"/>
    <property type="molecule type" value="Genomic_DNA"/>
</dbReference>
<evidence type="ECO:0000313" key="1">
    <source>
        <dbReference type="EMBL" id="KAJ7034891.1"/>
    </source>
</evidence>
<organism evidence="1 2">
    <name type="scientific">Mycena alexandri</name>
    <dbReference type="NCBI Taxonomy" id="1745969"/>
    <lineage>
        <taxon>Eukaryota</taxon>
        <taxon>Fungi</taxon>
        <taxon>Dikarya</taxon>
        <taxon>Basidiomycota</taxon>
        <taxon>Agaricomycotina</taxon>
        <taxon>Agaricomycetes</taxon>
        <taxon>Agaricomycetidae</taxon>
        <taxon>Agaricales</taxon>
        <taxon>Marasmiineae</taxon>
        <taxon>Mycenaceae</taxon>
        <taxon>Mycena</taxon>
    </lineage>
</organism>
<name>A0AAD6SVN0_9AGAR</name>
<keyword evidence="2" id="KW-1185">Reference proteome</keyword>
<dbReference type="AlphaFoldDB" id="A0AAD6SVN0"/>
<dbReference type="Proteomes" id="UP001218188">
    <property type="component" value="Unassembled WGS sequence"/>
</dbReference>